<name>A0A6J5LC13_9CAUD</name>
<proteinExistence type="predicted"/>
<dbReference type="EMBL" id="LR796246">
    <property type="protein sequence ID" value="CAB4131002.1"/>
    <property type="molecule type" value="Genomic_DNA"/>
</dbReference>
<reference evidence="1" key="1">
    <citation type="submission" date="2020-04" db="EMBL/GenBank/DDBJ databases">
        <authorList>
            <person name="Chiriac C."/>
            <person name="Salcher M."/>
            <person name="Ghai R."/>
            <person name="Kavagutti S V."/>
        </authorList>
    </citation>
    <scope>NUCLEOTIDE SEQUENCE</scope>
</reference>
<protein>
    <submittedName>
        <fullName evidence="1">Uncharacterized protein</fullName>
    </submittedName>
</protein>
<accession>A0A6J5LC13</accession>
<evidence type="ECO:0000313" key="1">
    <source>
        <dbReference type="EMBL" id="CAB4131002.1"/>
    </source>
</evidence>
<gene>
    <name evidence="1" type="ORF">UFOVP133_37</name>
</gene>
<sequence length="241" mass="25084">MSNPTRLYSGLSTAYPNEPLYSYPFPDPFHTGSTSALGSSTYTNDFNTLVGTDYTITGTSSTFAIVSGVGGQATLTPGGTTTASAAYKAGTFYQFVKGNRSWFTCRFKTSAVAGNISYYVGLRNGASATDGLWFSKTAASTSINLVSTVNSTATTLVTGVATAVADSFVEVGFYYDGTDLICFSGTSPTDMGPDARITAVTIGSTGTNLTNALLSPVFQITPVATDTLTTDFVLAAQEVTR</sequence>
<organism evidence="1">
    <name type="scientific">uncultured Caudovirales phage</name>
    <dbReference type="NCBI Taxonomy" id="2100421"/>
    <lineage>
        <taxon>Viruses</taxon>
        <taxon>Duplodnaviria</taxon>
        <taxon>Heunggongvirae</taxon>
        <taxon>Uroviricota</taxon>
        <taxon>Caudoviricetes</taxon>
        <taxon>Peduoviridae</taxon>
        <taxon>Maltschvirus</taxon>
        <taxon>Maltschvirus maltsch</taxon>
    </lineage>
</organism>